<accession>A0A949JGK2</accession>
<dbReference type="CDD" id="cd06583">
    <property type="entry name" value="PGRP"/>
    <property type="match status" value="1"/>
</dbReference>
<dbReference type="GO" id="GO:0071555">
    <property type="term" value="P:cell wall organization"/>
    <property type="evidence" value="ECO:0007669"/>
    <property type="project" value="UniProtKB-KW"/>
</dbReference>
<keyword evidence="4" id="KW-0961">Cell wall biogenesis/degradation</keyword>
<feature type="signal peptide" evidence="5">
    <location>
        <begin position="1"/>
        <end position="37"/>
    </location>
</feature>
<feature type="chain" id="PRO_5037553763" description="N-acetylmuramoyl-L-alanine amidase" evidence="5">
    <location>
        <begin position="38"/>
        <end position="375"/>
    </location>
</feature>
<reference evidence="7" key="1">
    <citation type="submission" date="2021-06" db="EMBL/GenBank/DDBJ databases">
        <title>Sequencing of actinobacteria type strains.</title>
        <authorList>
            <person name="Nguyen G.-S."/>
            <person name="Wentzel A."/>
        </authorList>
    </citation>
    <scope>NUCLEOTIDE SEQUENCE</scope>
    <source>
        <strain evidence="7">P38-E01</strain>
    </source>
</reference>
<dbReference type="InterPro" id="IPR023346">
    <property type="entry name" value="Lysozyme-like_dom_sf"/>
</dbReference>
<dbReference type="GO" id="GO:0009254">
    <property type="term" value="P:peptidoglycan turnover"/>
    <property type="evidence" value="ECO:0007669"/>
    <property type="project" value="TreeGrafter"/>
</dbReference>
<keyword evidence="3 7" id="KW-0378">Hydrolase</keyword>
<sequence>MSRRTVRNPSLRKRVVIPVLGGLAATALVATGNLAGAAPAETGSERGPLSAAFTDAADRYDVPRDLLVAVGYGETRLNDHAGKPSHANGYGVMHLVSNPGHATLKEAADLTGEPLADLRGESEANILGAAAVLRDYADTQGLKAEERDGVHNWYTSVARYGGAEDDSTARLYADTVYELLSDGIAADVQGGEKVTVTPREVSPERGELADVRPHGVGAASEDYPPAAWVPANAGNYTKGRTAAISTVVVHVTQGSYAGTISWFQNPEAQVSAHYVIRSQDGEVTQMVRDADTGWHARGGNPYSIGLEHEGFVDDPAWFTDAMYRSSAALTKHLADKHGIPKNREHIVGHHEVPGNDHTDPGPNWDWDFYMSLVNS</sequence>
<evidence type="ECO:0000256" key="5">
    <source>
        <dbReference type="SAM" id="SignalP"/>
    </source>
</evidence>
<dbReference type="AlphaFoldDB" id="A0A949JGK2"/>
<dbReference type="SUPFAM" id="SSF55846">
    <property type="entry name" value="N-acetylmuramoyl-L-alanine amidase-like"/>
    <property type="match status" value="1"/>
</dbReference>
<dbReference type="Gene3D" id="1.10.530.10">
    <property type="match status" value="1"/>
</dbReference>
<name>A0A949JGK2_9ACTN</name>
<dbReference type="EC" id="3.5.1.28" evidence="2"/>
<dbReference type="FunFam" id="3.40.80.10:FF:000006">
    <property type="entry name" value="N-acetylmuramoyl-L-alanine amidase"/>
    <property type="match status" value="1"/>
</dbReference>
<dbReference type="GO" id="GO:0008745">
    <property type="term" value="F:N-acetylmuramoyl-L-alanine amidase activity"/>
    <property type="evidence" value="ECO:0007669"/>
    <property type="project" value="UniProtKB-EC"/>
</dbReference>
<dbReference type="EMBL" id="JAELVF020000001">
    <property type="protein sequence ID" value="MBU7598200.1"/>
    <property type="molecule type" value="Genomic_DNA"/>
</dbReference>
<evidence type="ECO:0000259" key="6">
    <source>
        <dbReference type="SMART" id="SM00644"/>
    </source>
</evidence>
<evidence type="ECO:0000256" key="3">
    <source>
        <dbReference type="ARBA" id="ARBA00022801"/>
    </source>
</evidence>
<comment type="catalytic activity">
    <reaction evidence="1">
        <text>Hydrolyzes the link between N-acetylmuramoyl residues and L-amino acid residues in certain cell-wall glycopeptides.</text>
        <dbReference type="EC" id="3.5.1.28"/>
    </reaction>
</comment>
<dbReference type="SMART" id="SM00644">
    <property type="entry name" value="Ami_2"/>
    <property type="match status" value="1"/>
</dbReference>
<evidence type="ECO:0000256" key="1">
    <source>
        <dbReference type="ARBA" id="ARBA00001561"/>
    </source>
</evidence>
<dbReference type="InterPro" id="IPR036505">
    <property type="entry name" value="Amidase/PGRP_sf"/>
</dbReference>
<dbReference type="Proteomes" id="UP000694501">
    <property type="component" value="Unassembled WGS sequence"/>
</dbReference>
<organism evidence="7 8">
    <name type="scientific">Streptomyces tardus</name>
    <dbReference type="NCBI Taxonomy" id="2780544"/>
    <lineage>
        <taxon>Bacteria</taxon>
        <taxon>Bacillati</taxon>
        <taxon>Actinomycetota</taxon>
        <taxon>Actinomycetes</taxon>
        <taxon>Kitasatosporales</taxon>
        <taxon>Streptomycetaceae</taxon>
        <taxon>Streptomyces</taxon>
    </lineage>
</organism>
<evidence type="ECO:0000256" key="2">
    <source>
        <dbReference type="ARBA" id="ARBA00011901"/>
    </source>
</evidence>
<comment type="caution">
    <text evidence="7">The sequence shown here is derived from an EMBL/GenBank/DDBJ whole genome shotgun (WGS) entry which is preliminary data.</text>
</comment>
<dbReference type="Pfam" id="PF01510">
    <property type="entry name" value="Amidase_2"/>
    <property type="match status" value="1"/>
</dbReference>
<dbReference type="PANTHER" id="PTHR30417:SF1">
    <property type="entry name" value="N-ACETYLMURAMOYL-L-ALANINE AMIDASE AMID"/>
    <property type="match status" value="1"/>
</dbReference>
<dbReference type="GO" id="GO:0009253">
    <property type="term" value="P:peptidoglycan catabolic process"/>
    <property type="evidence" value="ECO:0007669"/>
    <property type="project" value="InterPro"/>
</dbReference>
<dbReference type="InterPro" id="IPR002502">
    <property type="entry name" value="Amidase_domain"/>
</dbReference>
<evidence type="ECO:0000313" key="7">
    <source>
        <dbReference type="EMBL" id="MBU7598200.1"/>
    </source>
</evidence>
<keyword evidence="8" id="KW-1185">Reference proteome</keyword>
<evidence type="ECO:0000256" key="4">
    <source>
        <dbReference type="ARBA" id="ARBA00023316"/>
    </source>
</evidence>
<proteinExistence type="predicted"/>
<dbReference type="InterPro" id="IPR051206">
    <property type="entry name" value="NAMLAA_amidase_2"/>
</dbReference>
<gene>
    <name evidence="7" type="ORF">JGS22_011380</name>
</gene>
<protein>
    <recommendedName>
        <fullName evidence="2">N-acetylmuramoyl-L-alanine amidase</fullName>
        <ecNumber evidence="2">3.5.1.28</ecNumber>
    </recommendedName>
</protein>
<dbReference type="SUPFAM" id="SSF53955">
    <property type="entry name" value="Lysozyme-like"/>
    <property type="match status" value="1"/>
</dbReference>
<keyword evidence="5" id="KW-0732">Signal</keyword>
<feature type="domain" description="N-acetylmuramoyl-L-alanine amidase" evidence="6">
    <location>
        <begin position="234"/>
        <end position="361"/>
    </location>
</feature>
<dbReference type="Gene3D" id="3.40.80.10">
    <property type="entry name" value="Peptidoglycan recognition protein-like"/>
    <property type="match status" value="1"/>
</dbReference>
<dbReference type="PANTHER" id="PTHR30417">
    <property type="entry name" value="N-ACETYLMURAMOYL-L-ALANINE AMIDASE AMID"/>
    <property type="match status" value="1"/>
</dbReference>
<evidence type="ECO:0000313" key="8">
    <source>
        <dbReference type="Proteomes" id="UP000694501"/>
    </source>
</evidence>